<accession>A0A6G9GTE7</accession>
<dbReference type="RefSeq" id="WP_167023547.1">
    <property type="nucleotide sequence ID" value="NZ_CP050177.1"/>
</dbReference>
<dbReference type="EMBL" id="CP050177">
    <property type="protein sequence ID" value="QIQ01470.1"/>
    <property type="molecule type" value="Genomic_DNA"/>
</dbReference>
<keyword evidence="4" id="KW-1185">Reference proteome</keyword>
<keyword evidence="2" id="KW-0472">Membrane</keyword>
<evidence type="ECO:0000313" key="4">
    <source>
        <dbReference type="Proteomes" id="UP000501179"/>
    </source>
</evidence>
<gene>
    <name evidence="3" type="ORF">HA039_03405</name>
</gene>
<organism evidence="3 4">
    <name type="scientific">Streptomyces liangshanensis</name>
    <dbReference type="NCBI Taxonomy" id="2717324"/>
    <lineage>
        <taxon>Bacteria</taxon>
        <taxon>Bacillati</taxon>
        <taxon>Actinomycetota</taxon>
        <taxon>Actinomycetes</taxon>
        <taxon>Kitasatosporales</taxon>
        <taxon>Streptomycetaceae</taxon>
        <taxon>Streptomyces</taxon>
    </lineage>
</organism>
<dbReference type="AlphaFoldDB" id="A0A6G9GTE7"/>
<protein>
    <submittedName>
        <fullName evidence="3">Uncharacterized protein</fullName>
    </submittedName>
</protein>
<dbReference type="Proteomes" id="UP000501179">
    <property type="component" value="Chromosome"/>
</dbReference>
<proteinExistence type="predicted"/>
<keyword evidence="2" id="KW-0812">Transmembrane</keyword>
<evidence type="ECO:0000256" key="1">
    <source>
        <dbReference type="SAM" id="MobiDB-lite"/>
    </source>
</evidence>
<feature type="transmembrane region" description="Helical" evidence="2">
    <location>
        <begin position="21"/>
        <end position="40"/>
    </location>
</feature>
<name>A0A6G9GTE7_9ACTN</name>
<feature type="compositionally biased region" description="Low complexity" evidence="1">
    <location>
        <begin position="219"/>
        <end position="237"/>
    </location>
</feature>
<keyword evidence="2" id="KW-1133">Transmembrane helix</keyword>
<dbReference type="KEGG" id="slia:HA039_03405"/>
<sequence length="366" mass="37827">MTITESAPPTHHRPVALLRGFLSGGVTGASLAALVCGAVIESVPLVAGGLALPLAYALLLFAAGLPRRFREAGAGARTALAVIESAHAVGGETGDIPVQFVLTVAPDDASAYRVETTANINLVDLPDHRPRGIVVVTYHVDRPWKVRLVTRPPAEWKARAAEARIDSAPESALVKKPPEGCGAGLLRFLGLLLGAAAVIVPLRADLFGDEASAPPPSSAKPSVSTTTSTTVTSSAGLGTVSVGPGQSLLDRGELCRAVDSLTKGKEADARQALTVSVQERLLTVVFAPADTPLVRFDVRSLPCARVPDLVARARTTLGVGAPQSWQVTAEHLTGALTLRVTVTGPDGSAFLDADAKGEVTRRGPAR</sequence>
<feature type="transmembrane region" description="Helical" evidence="2">
    <location>
        <begin position="46"/>
        <end position="65"/>
    </location>
</feature>
<feature type="region of interest" description="Disordered" evidence="1">
    <location>
        <begin position="211"/>
        <end position="237"/>
    </location>
</feature>
<evidence type="ECO:0000313" key="3">
    <source>
        <dbReference type="EMBL" id="QIQ01470.1"/>
    </source>
</evidence>
<reference evidence="3 4" key="1">
    <citation type="submission" date="2020-03" db="EMBL/GenBank/DDBJ databases">
        <title>A novel species.</title>
        <authorList>
            <person name="Gao J."/>
        </authorList>
    </citation>
    <scope>NUCLEOTIDE SEQUENCE [LARGE SCALE GENOMIC DNA]</scope>
    <source>
        <strain evidence="3 4">QMT-12</strain>
    </source>
</reference>
<evidence type="ECO:0000256" key="2">
    <source>
        <dbReference type="SAM" id="Phobius"/>
    </source>
</evidence>